<evidence type="ECO:0000313" key="5">
    <source>
        <dbReference type="Proteomes" id="UP000192638"/>
    </source>
</evidence>
<dbReference type="Pfam" id="PF00005">
    <property type="entry name" value="ABC_tran"/>
    <property type="match status" value="1"/>
</dbReference>
<name>A0A1V9QWX4_9LACO</name>
<evidence type="ECO:0000313" key="4">
    <source>
        <dbReference type="EMBL" id="OQQ82296.1"/>
    </source>
</evidence>
<dbReference type="SUPFAM" id="SSF52540">
    <property type="entry name" value="P-loop containing nucleoside triphosphate hydrolases"/>
    <property type="match status" value="1"/>
</dbReference>
<dbReference type="PANTHER" id="PTHR43158:SF5">
    <property type="entry name" value="ABC TRANSPORTER, ATP-BINDING PROTEIN"/>
    <property type="match status" value="1"/>
</dbReference>
<feature type="domain" description="ABC transporter" evidence="3">
    <location>
        <begin position="4"/>
        <end position="229"/>
    </location>
</feature>
<dbReference type="PROSITE" id="PS50893">
    <property type="entry name" value="ABC_TRANSPORTER_2"/>
    <property type="match status" value="1"/>
</dbReference>
<accession>A0A1V9QWX4</accession>
<dbReference type="RefSeq" id="WP_081530909.1">
    <property type="nucleotide sequence ID" value="NZ_NBEB01000074.1"/>
</dbReference>
<dbReference type="InterPro" id="IPR027417">
    <property type="entry name" value="P-loop_NTPase"/>
</dbReference>
<sequence>MTGIKIDGLSKKFRKKNVLDNISVEFKPNKIYGLLGRNGAGKSTLLNIIANRLYADQGNLTLDDENLVENDNTLGRLYLMNDVDMYSKSMRLDKIFEYTEQFYGSFDYEYAKKLAERFNIDTHQKFGKFSTGYHTIAKLIIALCVPADYIFLDEPVLGLDANHRTIFYEELMTTYSERPRTFVVATHLIEEITNILEHVMIVSESKITIDEDVEDILAKSHLIVGPKVETKDYVEGLNIVGKESLGNLQGYYVYGDLNDDKILPDTVQIERVDLQKMFIYLTNQGGENSVNK</sequence>
<keyword evidence="2 4" id="KW-0067">ATP-binding</keyword>
<comment type="caution">
    <text evidence="4">The sequence shown here is derived from an EMBL/GenBank/DDBJ whole genome shotgun (WGS) entry which is preliminary data.</text>
</comment>
<dbReference type="AlphaFoldDB" id="A0A1V9QWX4"/>
<dbReference type="PANTHER" id="PTHR43158">
    <property type="entry name" value="SKFA PEPTIDE EXPORT ATP-BINDING PROTEIN SKFE"/>
    <property type="match status" value="1"/>
</dbReference>
<dbReference type="GO" id="GO:0005524">
    <property type="term" value="F:ATP binding"/>
    <property type="evidence" value="ECO:0007669"/>
    <property type="project" value="UniProtKB-KW"/>
</dbReference>
<evidence type="ECO:0000256" key="1">
    <source>
        <dbReference type="ARBA" id="ARBA00022741"/>
    </source>
</evidence>
<organism evidence="4 5">
    <name type="scientific">Ligilactobacillus salivarius</name>
    <dbReference type="NCBI Taxonomy" id="1624"/>
    <lineage>
        <taxon>Bacteria</taxon>
        <taxon>Bacillati</taxon>
        <taxon>Bacillota</taxon>
        <taxon>Bacilli</taxon>
        <taxon>Lactobacillales</taxon>
        <taxon>Lactobacillaceae</taxon>
        <taxon>Ligilactobacillus</taxon>
    </lineage>
</organism>
<dbReference type="Proteomes" id="UP000192638">
    <property type="component" value="Unassembled WGS sequence"/>
</dbReference>
<dbReference type="GO" id="GO:0016887">
    <property type="term" value="F:ATP hydrolysis activity"/>
    <property type="evidence" value="ECO:0007669"/>
    <property type="project" value="InterPro"/>
</dbReference>
<dbReference type="SMART" id="SM00382">
    <property type="entry name" value="AAA"/>
    <property type="match status" value="1"/>
</dbReference>
<dbReference type="Gene3D" id="3.40.50.300">
    <property type="entry name" value="P-loop containing nucleotide triphosphate hydrolases"/>
    <property type="match status" value="1"/>
</dbReference>
<dbReference type="InterPro" id="IPR003439">
    <property type="entry name" value="ABC_transporter-like_ATP-bd"/>
</dbReference>
<dbReference type="EMBL" id="NBEB01000074">
    <property type="protein sequence ID" value="OQQ82296.1"/>
    <property type="molecule type" value="Genomic_DNA"/>
</dbReference>
<gene>
    <name evidence="4" type="ORF">B6U60_08110</name>
</gene>
<proteinExistence type="predicted"/>
<evidence type="ECO:0000256" key="2">
    <source>
        <dbReference type="ARBA" id="ARBA00022840"/>
    </source>
</evidence>
<reference evidence="4 5" key="1">
    <citation type="submission" date="2017-03" db="EMBL/GenBank/DDBJ databases">
        <title>Phylogenomics and comparative genomics of Lactobacillus salivarius, a mammalian gut commensal.</title>
        <authorList>
            <person name="Harris H.M."/>
        </authorList>
    </citation>
    <scope>NUCLEOTIDE SEQUENCE [LARGE SCALE GENOMIC DNA]</scope>
    <source>
        <strain evidence="4 5">LMG 14477</strain>
    </source>
</reference>
<keyword evidence="1" id="KW-0547">Nucleotide-binding</keyword>
<evidence type="ECO:0000259" key="3">
    <source>
        <dbReference type="PROSITE" id="PS50893"/>
    </source>
</evidence>
<dbReference type="InterPro" id="IPR003593">
    <property type="entry name" value="AAA+_ATPase"/>
</dbReference>
<protein>
    <submittedName>
        <fullName evidence="4">Multidrug ABC transporter ATP-binding protein</fullName>
    </submittedName>
</protein>